<dbReference type="AlphaFoldDB" id="A0A6A7A206"/>
<evidence type="ECO:0000313" key="3">
    <source>
        <dbReference type="Proteomes" id="UP000799424"/>
    </source>
</evidence>
<feature type="compositionally biased region" description="Basic and acidic residues" evidence="1">
    <location>
        <begin position="65"/>
        <end position="74"/>
    </location>
</feature>
<evidence type="ECO:0000256" key="1">
    <source>
        <dbReference type="SAM" id="MobiDB-lite"/>
    </source>
</evidence>
<protein>
    <submittedName>
        <fullName evidence="2">Uncharacterized protein</fullName>
    </submittedName>
</protein>
<feature type="region of interest" description="Disordered" evidence="1">
    <location>
        <begin position="23"/>
        <end position="81"/>
    </location>
</feature>
<reference evidence="2" key="1">
    <citation type="journal article" date="2020" name="Stud. Mycol.">
        <title>101 Dothideomycetes genomes: a test case for predicting lifestyles and emergence of pathogens.</title>
        <authorList>
            <person name="Haridas S."/>
            <person name="Albert R."/>
            <person name="Binder M."/>
            <person name="Bloem J."/>
            <person name="Labutti K."/>
            <person name="Salamov A."/>
            <person name="Andreopoulos B."/>
            <person name="Baker S."/>
            <person name="Barry K."/>
            <person name="Bills G."/>
            <person name="Bluhm B."/>
            <person name="Cannon C."/>
            <person name="Castanera R."/>
            <person name="Culley D."/>
            <person name="Daum C."/>
            <person name="Ezra D."/>
            <person name="Gonzalez J."/>
            <person name="Henrissat B."/>
            <person name="Kuo A."/>
            <person name="Liang C."/>
            <person name="Lipzen A."/>
            <person name="Lutzoni F."/>
            <person name="Magnuson J."/>
            <person name="Mondo S."/>
            <person name="Nolan M."/>
            <person name="Ohm R."/>
            <person name="Pangilinan J."/>
            <person name="Park H.-J."/>
            <person name="Ramirez L."/>
            <person name="Alfaro M."/>
            <person name="Sun H."/>
            <person name="Tritt A."/>
            <person name="Yoshinaga Y."/>
            <person name="Zwiers L.-H."/>
            <person name="Turgeon B."/>
            <person name="Goodwin S."/>
            <person name="Spatafora J."/>
            <person name="Crous P."/>
            <person name="Grigoriev I."/>
        </authorList>
    </citation>
    <scope>NUCLEOTIDE SEQUENCE</scope>
    <source>
        <strain evidence="2">CBS 113818</strain>
    </source>
</reference>
<proteinExistence type="predicted"/>
<keyword evidence="3" id="KW-1185">Reference proteome</keyword>
<accession>A0A6A7A206</accession>
<dbReference type="Proteomes" id="UP000799424">
    <property type="component" value="Unassembled WGS sequence"/>
</dbReference>
<dbReference type="OrthoDB" id="3782435at2759"/>
<dbReference type="EMBL" id="MU006224">
    <property type="protein sequence ID" value="KAF2827153.1"/>
    <property type="molecule type" value="Genomic_DNA"/>
</dbReference>
<gene>
    <name evidence="2" type="ORF">CC86DRAFT_369373</name>
</gene>
<sequence length="81" mass="8975">MDSGSRPFPPQYSRISSWLASAHESFLPPTPPPDNDSGYRPAPSKRKRAMSLPVIAPVSSPQRSDSPKRQRTDNTDDVQPE</sequence>
<name>A0A6A7A206_9PLEO</name>
<organism evidence="2 3">
    <name type="scientific">Ophiobolus disseminans</name>
    <dbReference type="NCBI Taxonomy" id="1469910"/>
    <lineage>
        <taxon>Eukaryota</taxon>
        <taxon>Fungi</taxon>
        <taxon>Dikarya</taxon>
        <taxon>Ascomycota</taxon>
        <taxon>Pezizomycotina</taxon>
        <taxon>Dothideomycetes</taxon>
        <taxon>Pleosporomycetidae</taxon>
        <taxon>Pleosporales</taxon>
        <taxon>Pleosporineae</taxon>
        <taxon>Phaeosphaeriaceae</taxon>
        <taxon>Ophiobolus</taxon>
    </lineage>
</organism>
<evidence type="ECO:0000313" key="2">
    <source>
        <dbReference type="EMBL" id="KAF2827153.1"/>
    </source>
</evidence>